<protein>
    <submittedName>
        <fullName evidence="1">Uncharacterized protein</fullName>
    </submittedName>
</protein>
<sequence length="489" mass="56369">MHTTKESRDDYESFLCQVEDIFTNLVLNVVLQDVPHGQVLMGFDAREEAKRLQEYYFGVYLESCDNFIKYDSSIDQILEDDRLDKQSFPALSQRDMKLLMAVHLNRLKMLENIHELFAYWKSLAKCNYIKLDSDLSGIFTRIKCEEKWPEVSDNMLEMALAEHLKLLRQLSNNKKATGDPTPDCKVPEVKYDFLEIKVIEEPSLQAILGSDLEEAIDAEYQARLLAFNKIHSEIRLEDYRAHERFEHLVTKRVFQSHALRVEFLPKSQKIEPMAPMLPMLKRMELKYGSKPLSMNRFLAELKDLPRARAFRSYSTGWPVVMLGVVITTGIGIGRKDGEIKAECVKWREGEDPRETQRRLQSAEERVRAAMKQVPWNMMDKHLHSDEARKYHEETCNFIRSQFVRVPKMATLKPSNRNMYIYASLKHRKTSSEDWSIVKLMQEKLQLNGKIKTYGLLLGVGAAGIAAAVAGVGRAAVGHKKYAEVVGTET</sequence>
<evidence type="ECO:0000313" key="1">
    <source>
        <dbReference type="EMBL" id="KAH7857391.1"/>
    </source>
</evidence>
<keyword evidence="2" id="KW-1185">Reference proteome</keyword>
<evidence type="ECO:0000313" key="2">
    <source>
        <dbReference type="Proteomes" id="UP000828048"/>
    </source>
</evidence>
<proteinExistence type="predicted"/>
<organism evidence="1 2">
    <name type="scientific">Vaccinium darrowii</name>
    <dbReference type="NCBI Taxonomy" id="229202"/>
    <lineage>
        <taxon>Eukaryota</taxon>
        <taxon>Viridiplantae</taxon>
        <taxon>Streptophyta</taxon>
        <taxon>Embryophyta</taxon>
        <taxon>Tracheophyta</taxon>
        <taxon>Spermatophyta</taxon>
        <taxon>Magnoliopsida</taxon>
        <taxon>eudicotyledons</taxon>
        <taxon>Gunneridae</taxon>
        <taxon>Pentapetalae</taxon>
        <taxon>asterids</taxon>
        <taxon>Ericales</taxon>
        <taxon>Ericaceae</taxon>
        <taxon>Vaccinioideae</taxon>
        <taxon>Vaccinieae</taxon>
        <taxon>Vaccinium</taxon>
    </lineage>
</organism>
<dbReference type="Proteomes" id="UP000828048">
    <property type="component" value="Chromosome 3"/>
</dbReference>
<gene>
    <name evidence="1" type="ORF">Vadar_012154</name>
</gene>
<reference evidence="1 2" key="1">
    <citation type="journal article" date="2021" name="Hortic Res">
        <title>High-quality reference genome and annotation aids understanding of berry development for evergreen blueberry (Vaccinium darrowii).</title>
        <authorList>
            <person name="Yu J."/>
            <person name="Hulse-Kemp A.M."/>
            <person name="Babiker E."/>
            <person name="Staton M."/>
        </authorList>
    </citation>
    <scope>NUCLEOTIDE SEQUENCE [LARGE SCALE GENOMIC DNA]</scope>
    <source>
        <strain evidence="2">cv. NJ 8807/NJ 8810</strain>
        <tissue evidence="1">Young leaf</tissue>
    </source>
</reference>
<name>A0ACB7YUL8_9ERIC</name>
<comment type="caution">
    <text evidence="1">The sequence shown here is derived from an EMBL/GenBank/DDBJ whole genome shotgun (WGS) entry which is preliminary data.</text>
</comment>
<dbReference type="EMBL" id="CM037153">
    <property type="protein sequence ID" value="KAH7857391.1"/>
    <property type="molecule type" value="Genomic_DNA"/>
</dbReference>
<accession>A0ACB7YUL8</accession>